<dbReference type="PROSITE" id="PS50192">
    <property type="entry name" value="T_SNARE"/>
    <property type="match status" value="1"/>
</dbReference>
<dbReference type="SUPFAM" id="SSF58038">
    <property type="entry name" value="SNARE fusion complex"/>
    <property type="match status" value="2"/>
</dbReference>
<dbReference type="GO" id="GO:0005484">
    <property type="term" value="F:SNAP receptor activity"/>
    <property type="evidence" value="ECO:0007669"/>
    <property type="project" value="TreeGrafter"/>
</dbReference>
<dbReference type="GO" id="GO:0006887">
    <property type="term" value="P:exocytosis"/>
    <property type="evidence" value="ECO:0007669"/>
    <property type="project" value="TreeGrafter"/>
</dbReference>
<feature type="domain" description="T-SNARE coiled-coil homology" evidence="2">
    <location>
        <begin position="178"/>
        <end position="240"/>
    </location>
</feature>
<dbReference type="Proteomes" id="UP001211065">
    <property type="component" value="Unassembled WGS sequence"/>
</dbReference>
<dbReference type="GO" id="GO:0005886">
    <property type="term" value="C:plasma membrane"/>
    <property type="evidence" value="ECO:0007669"/>
    <property type="project" value="TreeGrafter"/>
</dbReference>
<dbReference type="GO" id="GO:0019905">
    <property type="term" value="F:syntaxin binding"/>
    <property type="evidence" value="ECO:0007669"/>
    <property type="project" value="TreeGrafter"/>
</dbReference>
<organism evidence="3 4">
    <name type="scientific">Clydaea vesicula</name>
    <dbReference type="NCBI Taxonomy" id="447962"/>
    <lineage>
        <taxon>Eukaryota</taxon>
        <taxon>Fungi</taxon>
        <taxon>Fungi incertae sedis</taxon>
        <taxon>Chytridiomycota</taxon>
        <taxon>Chytridiomycota incertae sedis</taxon>
        <taxon>Chytridiomycetes</taxon>
        <taxon>Lobulomycetales</taxon>
        <taxon>Lobulomycetaceae</taxon>
        <taxon>Clydaea</taxon>
    </lineage>
</organism>
<name>A0AAD5XYQ1_9FUNG</name>
<comment type="similarity">
    <text evidence="1">Belongs to the SNAP-25 family.</text>
</comment>
<accession>A0AAD5XYQ1</accession>
<protein>
    <recommendedName>
        <fullName evidence="2">t-SNARE coiled-coil homology domain-containing protein</fullName>
    </recommendedName>
</protein>
<reference evidence="3" key="1">
    <citation type="submission" date="2020-05" db="EMBL/GenBank/DDBJ databases">
        <title>Phylogenomic resolution of chytrid fungi.</title>
        <authorList>
            <person name="Stajich J.E."/>
            <person name="Amses K."/>
            <person name="Simmons R."/>
            <person name="Seto K."/>
            <person name="Myers J."/>
            <person name="Bonds A."/>
            <person name="Quandt C.A."/>
            <person name="Barry K."/>
            <person name="Liu P."/>
            <person name="Grigoriev I."/>
            <person name="Longcore J.E."/>
            <person name="James T.Y."/>
        </authorList>
    </citation>
    <scope>NUCLEOTIDE SEQUENCE</scope>
    <source>
        <strain evidence="3">JEL0476</strain>
    </source>
</reference>
<dbReference type="GO" id="GO:0006906">
    <property type="term" value="P:vesicle fusion"/>
    <property type="evidence" value="ECO:0007669"/>
    <property type="project" value="TreeGrafter"/>
</dbReference>
<gene>
    <name evidence="3" type="ORF">HK099_003866</name>
</gene>
<dbReference type="PANTHER" id="PTHR19305:SF9">
    <property type="entry name" value="SYNAPTOSOMAL-ASSOCIATED PROTEIN 29"/>
    <property type="match status" value="1"/>
</dbReference>
<dbReference type="EMBL" id="JADGJW010000026">
    <property type="protein sequence ID" value="KAJ3226914.1"/>
    <property type="molecule type" value="Genomic_DNA"/>
</dbReference>
<proteinExistence type="inferred from homology"/>
<dbReference type="PANTHER" id="PTHR19305">
    <property type="entry name" value="SYNAPTOSOMAL ASSOCIATED PROTEIN"/>
    <property type="match status" value="1"/>
</dbReference>
<comment type="caution">
    <text evidence="3">The sequence shown here is derived from an EMBL/GenBank/DDBJ whole genome shotgun (WGS) entry which is preliminary data.</text>
</comment>
<dbReference type="Gene3D" id="1.20.5.110">
    <property type="match status" value="2"/>
</dbReference>
<dbReference type="GO" id="GO:0031201">
    <property type="term" value="C:SNARE complex"/>
    <property type="evidence" value="ECO:0007669"/>
    <property type="project" value="TreeGrafter"/>
</dbReference>
<dbReference type="InterPro" id="IPR000727">
    <property type="entry name" value="T_SNARE_dom"/>
</dbReference>
<keyword evidence="4" id="KW-1185">Reference proteome</keyword>
<dbReference type="AlphaFoldDB" id="A0AAD5XYQ1"/>
<sequence length="243" mass="27272">MSKTNNPLRRPNSLNDRVEIDEFAELTALTSETLAVQDQSVNTVSNSVNLALKAQQMASTNTNLLNSQGEQLRNSSKKMDEVDSKLTQAKVKTDYLNKFTRPFFIPVFGKDPNIKTDLKTFEKAESSEEDDGPPPVFTKRLSSLPPGGFENYNREVGHAKVECKVGGWATEEEKDRSLQSEQKIDEGLNVIGGALSSIKLMALQNQQELERQEGYIKRTEEQVSYSEEKLNKVNNKLNKVLKS</sequence>
<evidence type="ECO:0000313" key="3">
    <source>
        <dbReference type="EMBL" id="KAJ3226914.1"/>
    </source>
</evidence>
<evidence type="ECO:0000313" key="4">
    <source>
        <dbReference type="Proteomes" id="UP001211065"/>
    </source>
</evidence>
<evidence type="ECO:0000256" key="1">
    <source>
        <dbReference type="ARBA" id="ARBA00009480"/>
    </source>
</evidence>
<dbReference type="CDD" id="cd15841">
    <property type="entry name" value="SNARE_Qc"/>
    <property type="match status" value="1"/>
</dbReference>
<evidence type="ECO:0000259" key="2">
    <source>
        <dbReference type="PROSITE" id="PS50192"/>
    </source>
</evidence>